<evidence type="ECO:0000256" key="2">
    <source>
        <dbReference type="ARBA" id="ARBA00022603"/>
    </source>
</evidence>
<feature type="compositionally biased region" description="Basic residues" evidence="4">
    <location>
        <begin position="37"/>
        <end position="48"/>
    </location>
</feature>
<dbReference type="Pfam" id="PF04072">
    <property type="entry name" value="LCM"/>
    <property type="match status" value="1"/>
</dbReference>
<gene>
    <name evidence="6" type="ORF">HDF15_003356</name>
</gene>
<comment type="caution">
    <text evidence="6">The sequence shown here is derived from an EMBL/GenBank/DDBJ whole genome shotgun (WGS) entry which is preliminary data.</text>
</comment>
<dbReference type="EMBL" id="JACHIO010000014">
    <property type="protein sequence ID" value="MBB5064993.1"/>
    <property type="molecule type" value="Genomic_DNA"/>
</dbReference>
<name>A0A7W7ZSI3_9BACT</name>
<dbReference type="PANTHER" id="PTHR43619">
    <property type="entry name" value="S-ADENOSYL-L-METHIONINE-DEPENDENT METHYLTRANSFERASE YKTD-RELATED"/>
    <property type="match status" value="1"/>
</dbReference>
<dbReference type="InterPro" id="IPR011610">
    <property type="entry name" value="SAM_mthyl_Trfase_ML2640-like"/>
</dbReference>
<feature type="domain" description="DinB-like" evidence="5">
    <location>
        <begin position="169"/>
        <end position="312"/>
    </location>
</feature>
<reference evidence="6 7" key="1">
    <citation type="submission" date="2020-08" db="EMBL/GenBank/DDBJ databases">
        <title>Genomic Encyclopedia of Type Strains, Phase IV (KMG-V): Genome sequencing to study the core and pangenomes of soil and plant-associated prokaryotes.</title>
        <authorList>
            <person name="Whitman W."/>
        </authorList>
    </citation>
    <scope>NUCLEOTIDE SEQUENCE [LARGE SCALE GENOMIC DNA]</scope>
    <source>
        <strain evidence="6 7">X5P3</strain>
    </source>
</reference>
<dbReference type="Proteomes" id="UP000584867">
    <property type="component" value="Unassembled WGS sequence"/>
</dbReference>
<dbReference type="GO" id="GO:0008168">
    <property type="term" value="F:methyltransferase activity"/>
    <property type="evidence" value="ECO:0007669"/>
    <property type="project" value="UniProtKB-KW"/>
</dbReference>
<keyword evidence="2 6" id="KW-0489">Methyltransferase</keyword>
<evidence type="ECO:0000256" key="1">
    <source>
        <dbReference type="ARBA" id="ARBA00008138"/>
    </source>
</evidence>
<dbReference type="InterPro" id="IPR034660">
    <property type="entry name" value="DinB/YfiT-like"/>
</dbReference>
<keyword evidence="3 6" id="KW-0808">Transferase</keyword>
<feature type="region of interest" description="Disordered" evidence="4">
    <location>
        <begin position="24"/>
        <end position="54"/>
    </location>
</feature>
<dbReference type="GO" id="GO:0032259">
    <property type="term" value="P:methylation"/>
    <property type="evidence" value="ECO:0007669"/>
    <property type="project" value="UniProtKB-KW"/>
</dbReference>
<proteinExistence type="inferred from homology"/>
<dbReference type="NCBIfam" id="TIGR00027">
    <property type="entry name" value="mthyl_TIGR00027"/>
    <property type="match status" value="1"/>
</dbReference>
<protein>
    <submittedName>
        <fullName evidence="6">Methyltransferase (TIGR00027 family)</fullName>
    </submittedName>
</protein>
<dbReference type="PANTHER" id="PTHR43619:SF2">
    <property type="entry name" value="S-ADENOSYL-L-METHIONINE-DEPENDENT METHYLTRANSFERASES SUPERFAMILY PROTEIN"/>
    <property type="match status" value="1"/>
</dbReference>
<evidence type="ECO:0000259" key="5">
    <source>
        <dbReference type="Pfam" id="PF12867"/>
    </source>
</evidence>
<dbReference type="InterPro" id="IPR007213">
    <property type="entry name" value="Ppm1/Ppm2/Tcmp"/>
</dbReference>
<dbReference type="InterPro" id="IPR029063">
    <property type="entry name" value="SAM-dependent_MTases_sf"/>
</dbReference>
<dbReference type="Gene3D" id="3.40.50.150">
    <property type="entry name" value="Vaccinia Virus protein VP39"/>
    <property type="match status" value="1"/>
</dbReference>
<accession>A0A7W7ZSI3</accession>
<comment type="similarity">
    <text evidence="1">Belongs to the UPF0677 family.</text>
</comment>
<dbReference type="InterPro" id="IPR024775">
    <property type="entry name" value="DinB-like"/>
</dbReference>
<evidence type="ECO:0000313" key="7">
    <source>
        <dbReference type="Proteomes" id="UP000584867"/>
    </source>
</evidence>
<sequence length="615" mass="68953">MAGINVLSSCKKRKDEEGILRLLADDTSTQNGAQSPRRPRVQAPKGRHIPAQGGDAKRATNIRIALCVKGGGGWRAFFARRAAGTLGYRTQKRESPEGATYRAATIGRPFRALFPLPLALIGSVRMLHSCVEDCFRMTKVSEPAPLGEPLSVFGPREGFSPQIGIFVSQLNWMRHKVLSRLKNLSQEDLDWLPDERSNSIGTLLLHLAASDVYYGLNTFDGLPWARYPEEVVNRWEPAMKLGDLGRNWIRGNDLSFYLSALTETREHTLSEFRRRDDEWFMAVDLKWGWGPTNNFCKWFHVCEHESHHIGQIDLLIKQLPSRNVVPNQDVREDSIVAGKASRTALGVAIRRASHQVHDSSPLVLNDPIAVPILGEVYRAALEAAAESIGEESSIAMRALLVARNRLAEDKLAEAVSRGVKQYVLLGAGLDTFAHRNPHQNLRVFEVDHPATQQWKRNLVASSGLREPSTLRYVPVDFERQQVSVQLEESGLDLSAPTIFAWLGVVIYLTRPAFRSTLAFIASFRNGSGVVFDYALPRHALPSAELYARDELASRVESIGEPFRLFFTPSEIRQELSAFQLIEDFDAPMLNERYFSNRSDGFSLRGRSANIVCAWR</sequence>
<dbReference type="SUPFAM" id="SSF53335">
    <property type="entry name" value="S-adenosyl-L-methionine-dependent methyltransferases"/>
    <property type="match status" value="1"/>
</dbReference>
<evidence type="ECO:0000313" key="6">
    <source>
        <dbReference type="EMBL" id="MBB5064993.1"/>
    </source>
</evidence>
<dbReference type="RefSeq" id="WP_260331133.1">
    <property type="nucleotide sequence ID" value="NZ_JACHIO010000014.1"/>
</dbReference>
<dbReference type="SUPFAM" id="SSF109854">
    <property type="entry name" value="DinB/YfiT-like putative metalloenzymes"/>
    <property type="match status" value="1"/>
</dbReference>
<evidence type="ECO:0000256" key="4">
    <source>
        <dbReference type="SAM" id="MobiDB-lite"/>
    </source>
</evidence>
<organism evidence="6 7">
    <name type="scientific">Granulicella mallensis</name>
    <dbReference type="NCBI Taxonomy" id="940614"/>
    <lineage>
        <taxon>Bacteria</taxon>
        <taxon>Pseudomonadati</taxon>
        <taxon>Acidobacteriota</taxon>
        <taxon>Terriglobia</taxon>
        <taxon>Terriglobales</taxon>
        <taxon>Acidobacteriaceae</taxon>
        <taxon>Granulicella</taxon>
    </lineage>
</organism>
<dbReference type="Pfam" id="PF12867">
    <property type="entry name" value="DinB_2"/>
    <property type="match status" value="1"/>
</dbReference>
<dbReference type="Gene3D" id="1.20.120.450">
    <property type="entry name" value="dinb family like domain"/>
    <property type="match status" value="1"/>
</dbReference>
<dbReference type="AlphaFoldDB" id="A0A7W7ZSI3"/>
<evidence type="ECO:0000256" key="3">
    <source>
        <dbReference type="ARBA" id="ARBA00022679"/>
    </source>
</evidence>